<reference evidence="4" key="1">
    <citation type="submission" date="2023-05" db="EMBL/GenBank/DDBJ databases">
        <title>Nepenthes gracilis genome sequencing.</title>
        <authorList>
            <person name="Fukushima K."/>
        </authorList>
    </citation>
    <scope>NUCLEOTIDE SEQUENCE</scope>
    <source>
        <strain evidence="4">SING2019-196</strain>
    </source>
</reference>
<dbReference type="InterPro" id="IPR039773">
    <property type="entry name" value="BAG_chaperone_regulator"/>
</dbReference>
<protein>
    <recommendedName>
        <fullName evidence="6">BAG family molecular chaperone regulator 1</fullName>
    </recommendedName>
</protein>
<dbReference type="GO" id="GO:0000774">
    <property type="term" value="F:adenyl-nucleotide exchange factor activity"/>
    <property type="evidence" value="ECO:0007669"/>
    <property type="project" value="TreeGrafter"/>
</dbReference>
<name>A0AAD3SDS0_NEPGR</name>
<dbReference type="Pfam" id="PF00240">
    <property type="entry name" value="ubiquitin"/>
    <property type="match status" value="1"/>
</dbReference>
<dbReference type="InterPro" id="IPR003103">
    <property type="entry name" value="BAG_domain"/>
</dbReference>
<feature type="domain" description="BAG" evidence="3">
    <location>
        <begin position="141"/>
        <end position="222"/>
    </location>
</feature>
<feature type="domain" description="Ubiquitin-like" evidence="2">
    <location>
        <begin position="49"/>
        <end position="119"/>
    </location>
</feature>
<comment type="caution">
    <text evidence="4">The sequence shown here is derived from an EMBL/GenBank/DDBJ whole genome shotgun (WGS) entry which is preliminary data.</text>
</comment>
<dbReference type="PANTHER" id="PTHR12329">
    <property type="entry name" value="BCL2-ASSOCIATED ATHANOGENE"/>
    <property type="match status" value="1"/>
</dbReference>
<dbReference type="GO" id="GO:0050821">
    <property type="term" value="P:protein stabilization"/>
    <property type="evidence" value="ECO:0007669"/>
    <property type="project" value="TreeGrafter"/>
</dbReference>
<dbReference type="Gene3D" id="1.20.58.120">
    <property type="entry name" value="BAG domain"/>
    <property type="match status" value="1"/>
</dbReference>
<keyword evidence="1" id="KW-0143">Chaperone</keyword>
<dbReference type="PANTHER" id="PTHR12329:SF11">
    <property type="entry name" value="BAG FAMILY MOLECULAR CHAPERONE REGULATOR 1"/>
    <property type="match status" value="1"/>
</dbReference>
<dbReference type="SUPFAM" id="SSF54236">
    <property type="entry name" value="Ubiquitin-like"/>
    <property type="match status" value="1"/>
</dbReference>
<dbReference type="Pfam" id="PF02179">
    <property type="entry name" value="BAG"/>
    <property type="match status" value="1"/>
</dbReference>
<dbReference type="AlphaFoldDB" id="A0AAD3SDS0"/>
<dbReference type="Gene3D" id="3.10.20.90">
    <property type="entry name" value="Phosphatidylinositol 3-kinase Catalytic Subunit, Chain A, domain 1"/>
    <property type="match status" value="1"/>
</dbReference>
<proteinExistence type="predicted"/>
<dbReference type="SUPFAM" id="SSF63491">
    <property type="entry name" value="BAG domain"/>
    <property type="match status" value="1"/>
</dbReference>
<dbReference type="InterPro" id="IPR036533">
    <property type="entry name" value="BAG_dom_sf"/>
</dbReference>
<dbReference type="GO" id="GO:0005737">
    <property type="term" value="C:cytoplasm"/>
    <property type="evidence" value="ECO:0007669"/>
    <property type="project" value="TreeGrafter"/>
</dbReference>
<dbReference type="PROSITE" id="PS50053">
    <property type="entry name" value="UBIQUITIN_2"/>
    <property type="match status" value="1"/>
</dbReference>
<dbReference type="SMART" id="SM00264">
    <property type="entry name" value="BAG"/>
    <property type="match status" value="1"/>
</dbReference>
<keyword evidence="5" id="KW-1185">Reference proteome</keyword>
<evidence type="ECO:0000313" key="4">
    <source>
        <dbReference type="EMBL" id="GMH09425.1"/>
    </source>
</evidence>
<evidence type="ECO:0000259" key="2">
    <source>
        <dbReference type="PROSITE" id="PS50053"/>
    </source>
</evidence>
<dbReference type="InterPro" id="IPR000626">
    <property type="entry name" value="Ubiquitin-like_dom"/>
</dbReference>
<sequence length="269" mass="29414">MMMKKLNNSAGNCLKGAMEGIDWEMRPGGMLVQKRNTDSPNRSSNRVTSTIKIKVKYGSIYNEIDINSHANFGELKKMLAASTGLHPKDQKLIFKCKERDSKACLDIVGVKDGSEVILIEDIMRQERGFLESRTNASMAKAFKSVLEVTIEVDKLGGQVTALETVIMRGGKVAEKELLNLIELLMSQLIKLDGIMADGEVKSKRKMQVIRVQKYIETLDKLKAQNAIPSSHGAQGTCRAKANGNGNGNGNAAAIRADEFDRAKAKVAGT</sequence>
<dbReference type="PROSITE" id="PS51035">
    <property type="entry name" value="BAG"/>
    <property type="match status" value="1"/>
</dbReference>
<dbReference type="InterPro" id="IPR029071">
    <property type="entry name" value="Ubiquitin-like_domsf"/>
</dbReference>
<gene>
    <name evidence="4" type="ORF">Nepgr_011266</name>
</gene>
<dbReference type="Proteomes" id="UP001279734">
    <property type="component" value="Unassembled WGS sequence"/>
</dbReference>
<evidence type="ECO:0008006" key="6">
    <source>
        <dbReference type="Google" id="ProtNLM"/>
    </source>
</evidence>
<evidence type="ECO:0000259" key="3">
    <source>
        <dbReference type="PROSITE" id="PS51035"/>
    </source>
</evidence>
<evidence type="ECO:0000313" key="5">
    <source>
        <dbReference type="Proteomes" id="UP001279734"/>
    </source>
</evidence>
<accession>A0AAD3SDS0</accession>
<evidence type="ECO:0000256" key="1">
    <source>
        <dbReference type="ARBA" id="ARBA00023186"/>
    </source>
</evidence>
<organism evidence="4 5">
    <name type="scientific">Nepenthes gracilis</name>
    <name type="common">Slender pitcher plant</name>
    <dbReference type="NCBI Taxonomy" id="150966"/>
    <lineage>
        <taxon>Eukaryota</taxon>
        <taxon>Viridiplantae</taxon>
        <taxon>Streptophyta</taxon>
        <taxon>Embryophyta</taxon>
        <taxon>Tracheophyta</taxon>
        <taxon>Spermatophyta</taxon>
        <taxon>Magnoliopsida</taxon>
        <taxon>eudicotyledons</taxon>
        <taxon>Gunneridae</taxon>
        <taxon>Pentapetalae</taxon>
        <taxon>Caryophyllales</taxon>
        <taxon>Nepenthaceae</taxon>
        <taxon>Nepenthes</taxon>
    </lineage>
</organism>
<dbReference type="EMBL" id="BSYO01000009">
    <property type="protein sequence ID" value="GMH09425.1"/>
    <property type="molecule type" value="Genomic_DNA"/>
</dbReference>
<dbReference type="GO" id="GO:0051087">
    <property type="term" value="F:protein-folding chaperone binding"/>
    <property type="evidence" value="ECO:0007669"/>
    <property type="project" value="InterPro"/>
</dbReference>